<dbReference type="GeneID" id="63779142"/>
<comment type="caution">
    <text evidence="3">The sequence shown here is derived from an EMBL/GenBank/DDBJ whole genome shotgun (WGS) entry which is preliminary data.</text>
</comment>
<dbReference type="RefSeq" id="XP_040718295.1">
    <property type="nucleotide sequence ID" value="XM_040862930.1"/>
</dbReference>
<feature type="compositionally biased region" description="Polar residues" evidence="1">
    <location>
        <begin position="70"/>
        <end position="87"/>
    </location>
</feature>
<proteinExistence type="predicted"/>
<gene>
    <name evidence="3" type="ORF">BCR38DRAFT_473024</name>
</gene>
<feature type="region of interest" description="Disordered" evidence="1">
    <location>
        <begin position="227"/>
        <end position="301"/>
    </location>
</feature>
<feature type="region of interest" description="Disordered" evidence="1">
    <location>
        <begin position="1"/>
        <end position="31"/>
    </location>
</feature>
<evidence type="ECO:0000313" key="4">
    <source>
        <dbReference type="Proteomes" id="UP000193689"/>
    </source>
</evidence>
<feature type="region of interest" description="Disordered" evidence="1">
    <location>
        <begin position="184"/>
        <end position="210"/>
    </location>
</feature>
<evidence type="ECO:0000256" key="1">
    <source>
        <dbReference type="SAM" id="MobiDB-lite"/>
    </source>
</evidence>
<organism evidence="3 4">
    <name type="scientific">Pseudomassariella vexata</name>
    <dbReference type="NCBI Taxonomy" id="1141098"/>
    <lineage>
        <taxon>Eukaryota</taxon>
        <taxon>Fungi</taxon>
        <taxon>Dikarya</taxon>
        <taxon>Ascomycota</taxon>
        <taxon>Pezizomycotina</taxon>
        <taxon>Sordariomycetes</taxon>
        <taxon>Xylariomycetidae</taxon>
        <taxon>Amphisphaeriales</taxon>
        <taxon>Pseudomassariaceae</taxon>
        <taxon>Pseudomassariella</taxon>
    </lineage>
</organism>
<feature type="compositionally biased region" description="Basic and acidic residues" evidence="1">
    <location>
        <begin position="291"/>
        <end position="301"/>
    </location>
</feature>
<name>A0A1Y2E7Y0_9PEZI</name>
<feature type="transmembrane region" description="Helical" evidence="2">
    <location>
        <begin position="467"/>
        <end position="493"/>
    </location>
</feature>
<feature type="compositionally biased region" description="Polar residues" evidence="1">
    <location>
        <begin position="185"/>
        <end position="196"/>
    </location>
</feature>
<feature type="region of interest" description="Disordered" evidence="1">
    <location>
        <begin position="46"/>
        <end position="95"/>
    </location>
</feature>
<protein>
    <submittedName>
        <fullName evidence="3">Uncharacterized protein</fullName>
    </submittedName>
</protein>
<feature type="compositionally biased region" description="Polar residues" evidence="1">
    <location>
        <begin position="143"/>
        <end position="153"/>
    </location>
</feature>
<dbReference type="InParanoid" id="A0A1Y2E7Y0"/>
<keyword evidence="2" id="KW-0472">Membrane</keyword>
<feature type="compositionally biased region" description="Polar residues" evidence="1">
    <location>
        <begin position="115"/>
        <end position="124"/>
    </location>
</feature>
<feature type="region of interest" description="Disordered" evidence="1">
    <location>
        <begin position="440"/>
        <end position="460"/>
    </location>
</feature>
<reference evidence="3 4" key="1">
    <citation type="submission" date="2016-07" db="EMBL/GenBank/DDBJ databases">
        <title>Pervasive Adenine N6-methylation of Active Genes in Fungi.</title>
        <authorList>
            <consortium name="DOE Joint Genome Institute"/>
            <person name="Mondo S.J."/>
            <person name="Dannebaum R.O."/>
            <person name="Kuo R.C."/>
            <person name="Labutti K."/>
            <person name="Haridas S."/>
            <person name="Kuo A."/>
            <person name="Salamov A."/>
            <person name="Ahrendt S.R."/>
            <person name="Lipzen A."/>
            <person name="Sullivan W."/>
            <person name="Andreopoulos W.B."/>
            <person name="Clum A."/>
            <person name="Lindquist E."/>
            <person name="Daum C."/>
            <person name="Ramamoorthy G.K."/>
            <person name="Gryganskyi A."/>
            <person name="Culley D."/>
            <person name="Magnuson J.K."/>
            <person name="James T.Y."/>
            <person name="O'Malley M.A."/>
            <person name="Stajich J.E."/>
            <person name="Spatafora J.W."/>
            <person name="Visel A."/>
            <person name="Grigoriev I.V."/>
        </authorList>
    </citation>
    <scope>NUCLEOTIDE SEQUENCE [LARGE SCALE GENOMIC DNA]</scope>
    <source>
        <strain evidence="3 4">CBS 129021</strain>
    </source>
</reference>
<sequence>MATRTPRPTRRRPPAMGNSASDEELRATSPPILTLPRHVTTQSTAAWDSYFTGQPPPALATASDAPSMPFTASSTTTAAQMPPNTRTLSPSPSLSQFPLPPLNWPLLIQSPLSQVAASSSTTIDSGPDMPISPTPSLFPVPPTHTQRQEQQQRLPGIRPPPVQIPYNSNSVYSESSLISLYSPSHTPSNAAHLSNVSRRHSVDSNDSASVYSEPAAEWPLPVPPSTLSALHQCRHNGQDPGVVAEPKPRPRSHQRASSSNSTIRPRLSIDFTESIPPASFSPRPTGTHVRSKSERSNRREVSVMPVTHLPGAKAELIQARAVFTNRLDPTFYPEPKPSPFRDQVVDKPNKLAGNEPVSRYLPEPELMSGTIQIINNISKPEAIPGRPVIMHPEPPPRSEPPPSKPCYEIQQLQLRPQPNVIRGRALLTQYLQESRKDVFEAEEAKQSSRPKGSAPTARSRSRSRRKIWIAAVFGTTCFLIAVVIVIGVAVGAFQTKDVGADPGGGNS</sequence>
<dbReference type="AlphaFoldDB" id="A0A1Y2E7Y0"/>
<keyword evidence="2" id="KW-1133">Transmembrane helix</keyword>
<evidence type="ECO:0000256" key="2">
    <source>
        <dbReference type="SAM" id="Phobius"/>
    </source>
</evidence>
<feature type="compositionally biased region" description="Pro residues" evidence="1">
    <location>
        <begin position="130"/>
        <end position="142"/>
    </location>
</feature>
<feature type="region of interest" description="Disordered" evidence="1">
    <location>
        <begin position="115"/>
        <end position="168"/>
    </location>
</feature>
<dbReference type="Proteomes" id="UP000193689">
    <property type="component" value="Unassembled WGS sequence"/>
</dbReference>
<evidence type="ECO:0000313" key="3">
    <source>
        <dbReference type="EMBL" id="ORY67671.1"/>
    </source>
</evidence>
<keyword evidence="4" id="KW-1185">Reference proteome</keyword>
<keyword evidence="2" id="KW-0812">Transmembrane</keyword>
<dbReference type="EMBL" id="MCFJ01000004">
    <property type="protein sequence ID" value="ORY67671.1"/>
    <property type="molecule type" value="Genomic_DNA"/>
</dbReference>
<accession>A0A1Y2E7Y0</accession>